<evidence type="ECO:0000313" key="3">
    <source>
        <dbReference type="Proteomes" id="UP000027138"/>
    </source>
</evidence>
<dbReference type="Proteomes" id="UP000027138">
    <property type="component" value="Unassembled WGS sequence"/>
</dbReference>
<name>A0A067KMN1_JATCU</name>
<dbReference type="OrthoDB" id="1086486at2759"/>
<reference evidence="2 3" key="1">
    <citation type="journal article" date="2014" name="PLoS ONE">
        <title>Global Analysis of Gene Expression Profiles in Physic Nut (Jatropha curcas L.) Seedlings Exposed to Salt Stress.</title>
        <authorList>
            <person name="Zhang L."/>
            <person name="Zhang C."/>
            <person name="Wu P."/>
            <person name="Chen Y."/>
            <person name="Li M."/>
            <person name="Jiang H."/>
            <person name="Wu G."/>
        </authorList>
    </citation>
    <scope>NUCLEOTIDE SEQUENCE [LARGE SCALE GENOMIC DNA]</scope>
    <source>
        <strain evidence="3">cv. GZQX0401</strain>
        <tissue evidence="2">Young leaves</tissue>
    </source>
</reference>
<dbReference type="AlphaFoldDB" id="A0A067KMN1"/>
<sequence>MGIYLKVLGGCLCVCATTYTLYCEAWTVEGNGTRASWTRLFKFSSDPLSGCKYWLEVLWVSKNGNVLFNLDGWELVLYNPEEQTLKQYRVPNDGDWFLATTYMKTLVSPNAPEGSIME</sequence>
<evidence type="ECO:0000256" key="1">
    <source>
        <dbReference type="SAM" id="SignalP"/>
    </source>
</evidence>
<accession>A0A067KMN1</accession>
<dbReference type="EMBL" id="KK914565">
    <property type="protein sequence ID" value="KDP33069.1"/>
    <property type="molecule type" value="Genomic_DNA"/>
</dbReference>
<evidence type="ECO:0008006" key="4">
    <source>
        <dbReference type="Google" id="ProtNLM"/>
    </source>
</evidence>
<organism evidence="2 3">
    <name type="scientific">Jatropha curcas</name>
    <name type="common">Barbados nut</name>
    <dbReference type="NCBI Taxonomy" id="180498"/>
    <lineage>
        <taxon>Eukaryota</taxon>
        <taxon>Viridiplantae</taxon>
        <taxon>Streptophyta</taxon>
        <taxon>Embryophyta</taxon>
        <taxon>Tracheophyta</taxon>
        <taxon>Spermatophyta</taxon>
        <taxon>Magnoliopsida</taxon>
        <taxon>eudicotyledons</taxon>
        <taxon>Gunneridae</taxon>
        <taxon>Pentapetalae</taxon>
        <taxon>rosids</taxon>
        <taxon>fabids</taxon>
        <taxon>Malpighiales</taxon>
        <taxon>Euphorbiaceae</taxon>
        <taxon>Crotonoideae</taxon>
        <taxon>Jatropheae</taxon>
        <taxon>Jatropha</taxon>
    </lineage>
</organism>
<proteinExistence type="predicted"/>
<gene>
    <name evidence="2" type="ORF">JCGZ_13606</name>
</gene>
<protein>
    <recommendedName>
        <fullName evidence="4">F-box associated domain-containing protein</fullName>
    </recommendedName>
</protein>
<keyword evidence="3" id="KW-1185">Reference proteome</keyword>
<feature type="signal peptide" evidence="1">
    <location>
        <begin position="1"/>
        <end position="25"/>
    </location>
</feature>
<feature type="chain" id="PRO_5001643020" description="F-box associated domain-containing protein" evidence="1">
    <location>
        <begin position="26"/>
        <end position="118"/>
    </location>
</feature>
<keyword evidence="1" id="KW-0732">Signal</keyword>
<evidence type="ECO:0000313" key="2">
    <source>
        <dbReference type="EMBL" id="KDP33069.1"/>
    </source>
</evidence>